<dbReference type="PANTHER" id="PTHR16301:SF25">
    <property type="entry name" value="PROTEIN IMPACT"/>
    <property type="match status" value="1"/>
</dbReference>
<dbReference type="AlphaFoldDB" id="A0AAW1SHB4"/>
<comment type="subcellular location">
    <subcellularLocation>
        <location evidence="1">Cytoplasm</location>
    </subcellularLocation>
</comment>
<evidence type="ECO:0000313" key="9">
    <source>
        <dbReference type="EMBL" id="KAK9844929.1"/>
    </source>
</evidence>
<evidence type="ECO:0000256" key="5">
    <source>
        <dbReference type="ARBA" id="ARBA00022845"/>
    </source>
</evidence>
<dbReference type="InterPro" id="IPR020568">
    <property type="entry name" value="Ribosomal_Su5_D2-typ_SF"/>
</dbReference>
<evidence type="ECO:0000256" key="1">
    <source>
        <dbReference type="ARBA" id="ARBA00004496"/>
    </source>
</evidence>
<keyword evidence="3" id="KW-0963">Cytoplasm</keyword>
<dbReference type="Proteomes" id="UP001438707">
    <property type="component" value="Unassembled WGS sequence"/>
</dbReference>
<evidence type="ECO:0000259" key="7">
    <source>
        <dbReference type="Pfam" id="PF01205"/>
    </source>
</evidence>
<dbReference type="Pfam" id="PF05773">
    <property type="entry name" value="RWD"/>
    <property type="match status" value="1"/>
</dbReference>
<dbReference type="InterPro" id="IPR020569">
    <property type="entry name" value="UPF0029_Impact_CS"/>
</dbReference>
<comment type="caution">
    <text evidence="9">The sequence shown here is derived from an EMBL/GenBank/DDBJ whole genome shotgun (WGS) entry which is preliminary data.</text>
</comment>
<protein>
    <submittedName>
        <fullName evidence="9">Uncharacterized protein</fullName>
    </submittedName>
</protein>
<dbReference type="SUPFAM" id="SSF54211">
    <property type="entry name" value="Ribosomal protein S5 domain 2-like"/>
    <property type="match status" value="1"/>
</dbReference>
<keyword evidence="10" id="KW-1185">Reference proteome</keyword>
<sequence length="259" mass="28339">MPSRTARPHITLKIQLPEDYPENSAPDLEILAAHLPQQTRSWLIDQLQARFSPGCGPVIYDWLEWLRGEGLLDDLLPGQGETPAGTKEPHAEAAAASTAAEEAASSAQEYLSHLDEVGSHILHGEPITEKRSTFQAHLARVDTAKGVQEVMEALLKNNKIQNATHNIMAFRIQLPNSDTFLQDCDDDGESAAGSRLLHLLQIMDVTNVVIIVSRWYGGILLGPSRFTHISNAARTLLEASHAIGTRQAIGRPAARRKKG</sequence>
<keyword evidence="5" id="KW-0810">Translation regulation</keyword>
<evidence type="ECO:0000313" key="10">
    <source>
        <dbReference type="Proteomes" id="UP001438707"/>
    </source>
</evidence>
<dbReference type="InterPro" id="IPR006575">
    <property type="entry name" value="RWD_dom"/>
</dbReference>
<dbReference type="Pfam" id="PF01205">
    <property type="entry name" value="Impact_N"/>
    <property type="match status" value="1"/>
</dbReference>
<comment type="similarity">
    <text evidence="2">Belongs to the IMPACT family.</text>
</comment>
<keyword evidence="4" id="KW-0678">Repressor</keyword>
<dbReference type="PROSITE" id="PS00910">
    <property type="entry name" value="UPF0029"/>
    <property type="match status" value="1"/>
</dbReference>
<proteinExistence type="inferred from homology"/>
<dbReference type="GO" id="GO:0005737">
    <property type="term" value="C:cytoplasm"/>
    <property type="evidence" value="ECO:0007669"/>
    <property type="project" value="UniProtKB-SubCell"/>
</dbReference>
<reference evidence="9 10" key="1">
    <citation type="journal article" date="2024" name="Nat. Commun.">
        <title>Phylogenomics reveals the evolutionary origins of lichenization in chlorophyte algae.</title>
        <authorList>
            <person name="Puginier C."/>
            <person name="Libourel C."/>
            <person name="Otte J."/>
            <person name="Skaloud P."/>
            <person name="Haon M."/>
            <person name="Grisel S."/>
            <person name="Petersen M."/>
            <person name="Berrin J.G."/>
            <person name="Delaux P.M."/>
            <person name="Dal Grande F."/>
            <person name="Keller J."/>
        </authorList>
    </citation>
    <scope>NUCLEOTIDE SEQUENCE [LARGE SCALE GENOMIC DNA]</scope>
    <source>
        <strain evidence="9 10">SAG 2145</strain>
    </source>
</reference>
<dbReference type="InterPro" id="IPR036956">
    <property type="entry name" value="Impact_N_sf"/>
</dbReference>
<dbReference type="InterPro" id="IPR001498">
    <property type="entry name" value="Impact_N"/>
</dbReference>
<dbReference type="InterPro" id="IPR023582">
    <property type="entry name" value="Impact"/>
</dbReference>
<organism evidence="9 10">
    <name type="scientific">Apatococcus lobatus</name>
    <dbReference type="NCBI Taxonomy" id="904363"/>
    <lineage>
        <taxon>Eukaryota</taxon>
        <taxon>Viridiplantae</taxon>
        <taxon>Chlorophyta</taxon>
        <taxon>core chlorophytes</taxon>
        <taxon>Trebouxiophyceae</taxon>
        <taxon>Chlorellales</taxon>
        <taxon>Chlorellaceae</taxon>
        <taxon>Apatococcus</taxon>
    </lineage>
</organism>
<evidence type="ECO:0000256" key="4">
    <source>
        <dbReference type="ARBA" id="ARBA00022491"/>
    </source>
</evidence>
<accession>A0AAW1SHB4</accession>
<dbReference type="GO" id="GO:0140469">
    <property type="term" value="P:GCN2-mediated signaling"/>
    <property type="evidence" value="ECO:0007669"/>
    <property type="project" value="TreeGrafter"/>
</dbReference>
<dbReference type="Gene3D" id="3.10.110.10">
    <property type="entry name" value="Ubiquitin Conjugating Enzyme"/>
    <property type="match status" value="1"/>
</dbReference>
<evidence type="ECO:0000256" key="6">
    <source>
        <dbReference type="ARBA" id="ARBA00023016"/>
    </source>
</evidence>
<evidence type="ECO:0000256" key="2">
    <source>
        <dbReference type="ARBA" id="ARBA00007665"/>
    </source>
</evidence>
<feature type="domain" description="Impact N-terminal" evidence="7">
    <location>
        <begin position="130"/>
        <end position="236"/>
    </location>
</feature>
<dbReference type="SUPFAM" id="SSF54495">
    <property type="entry name" value="UBC-like"/>
    <property type="match status" value="1"/>
</dbReference>
<keyword evidence="6" id="KW-0346">Stress response</keyword>
<dbReference type="GO" id="GO:0006446">
    <property type="term" value="P:regulation of translational initiation"/>
    <property type="evidence" value="ECO:0007669"/>
    <property type="project" value="TreeGrafter"/>
</dbReference>
<evidence type="ECO:0000256" key="3">
    <source>
        <dbReference type="ARBA" id="ARBA00022490"/>
    </source>
</evidence>
<gene>
    <name evidence="9" type="ORF">WJX74_008780</name>
</gene>
<dbReference type="CDD" id="cd23821">
    <property type="entry name" value="RWD_IMPACT"/>
    <property type="match status" value="1"/>
</dbReference>
<name>A0AAW1SHB4_9CHLO</name>
<evidence type="ECO:0000259" key="8">
    <source>
        <dbReference type="Pfam" id="PF05773"/>
    </source>
</evidence>
<feature type="domain" description="RWD" evidence="8">
    <location>
        <begin position="6"/>
        <end position="67"/>
    </location>
</feature>
<dbReference type="Gene3D" id="3.30.230.30">
    <property type="entry name" value="Impact, N-terminal domain"/>
    <property type="match status" value="1"/>
</dbReference>
<dbReference type="EMBL" id="JALJOS010000001">
    <property type="protein sequence ID" value="KAK9844929.1"/>
    <property type="molecule type" value="Genomic_DNA"/>
</dbReference>
<dbReference type="InterPro" id="IPR016135">
    <property type="entry name" value="UBQ-conjugating_enzyme/RWD"/>
</dbReference>
<dbReference type="PANTHER" id="PTHR16301">
    <property type="entry name" value="IMPACT-RELATED"/>
    <property type="match status" value="1"/>
</dbReference>